<evidence type="ECO:0000313" key="2">
    <source>
        <dbReference type="Proteomes" id="UP000525078"/>
    </source>
</evidence>
<proteinExistence type="predicted"/>
<reference evidence="1 2" key="1">
    <citation type="journal article" date="2020" name="bioRxiv">
        <title>Sequence and annotation of 42 cannabis genomes reveals extensive copy number variation in cannabinoid synthesis and pathogen resistance genes.</title>
        <authorList>
            <person name="Mckernan K.J."/>
            <person name="Helbert Y."/>
            <person name="Kane L.T."/>
            <person name="Ebling H."/>
            <person name="Zhang L."/>
            <person name="Liu B."/>
            <person name="Eaton Z."/>
            <person name="Mclaughlin S."/>
            <person name="Kingan S."/>
            <person name="Baybayan P."/>
            <person name="Concepcion G."/>
            <person name="Jordan M."/>
            <person name="Riva A."/>
            <person name="Barbazuk W."/>
            <person name="Harkins T."/>
        </authorList>
    </citation>
    <scope>NUCLEOTIDE SEQUENCE [LARGE SCALE GENOMIC DNA]</scope>
    <source>
        <strain evidence="2">cv. Jamaican Lion 4</strain>
        <tissue evidence="1">Leaf</tissue>
    </source>
</reference>
<comment type="caution">
    <text evidence="1">The sequence shown here is derived from an EMBL/GenBank/DDBJ whole genome shotgun (WGS) entry which is preliminary data.</text>
</comment>
<dbReference type="AlphaFoldDB" id="A0A7J6HC42"/>
<name>A0A7J6HC42_CANSA</name>
<accession>A0A7J6HC42</accession>
<sequence>MALKYFSLAIPLKWRYTNFKKPEGLKLKWEYLIEISVLRGSLDRSSLFLPLALHLYPSPIMAFILNKTAVASQLRSHFQGARNNAHSLSRRQFHVEPGKRELAVLA</sequence>
<organism evidence="1 2">
    <name type="scientific">Cannabis sativa</name>
    <name type="common">Hemp</name>
    <name type="synonym">Marijuana</name>
    <dbReference type="NCBI Taxonomy" id="3483"/>
    <lineage>
        <taxon>Eukaryota</taxon>
        <taxon>Viridiplantae</taxon>
        <taxon>Streptophyta</taxon>
        <taxon>Embryophyta</taxon>
        <taxon>Tracheophyta</taxon>
        <taxon>Spermatophyta</taxon>
        <taxon>Magnoliopsida</taxon>
        <taxon>eudicotyledons</taxon>
        <taxon>Gunneridae</taxon>
        <taxon>Pentapetalae</taxon>
        <taxon>rosids</taxon>
        <taxon>fabids</taxon>
        <taxon>Rosales</taxon>
        <taxon>Cannabaceae</taxon>
        <taxon>Cannabis</taxon>
    </lineage>
</organism>
<gene>
    <name evidence="1" type="ORF">F8388_004339</name>
</gene>
<dbReference type="EMBL" id="JAATIP010000020">
    <property type="protein sequence ID" value="KAF4392010.1"/>
    <property type="molecule type" value="Genomic_DNA"/>
</dbReference>
<dbReference type="Proteomes" id="UP000525078">
    <property type="component" value="Unassembled WGS sequence"/>
</dbReference>
<protein>
    <submittedName>
        <fullName evidence="1">Uncharacterized protein</fullName>
    </submittedName>
</protein>
<evidence type="ECO:0000313" key="1">
    <source>
        <dbReference type="EMBL" id="KAF4392010.1"/>
    </source>
</evidence>